<dbReference type="AlphaFoldDB" id="A0A9N9Y1B0"/>
<name>A0A9N9Y1B0_9HYPO</name>
<gene>
    <name evidence="2" type="ORF">CBYS24578_00010588</name>
</gene>
<reference evidence="2" key="1">
    <citation type="submission" date="2021-10" db="EMBL/GenBank/DDBJ databases">
        <authorList>
            <person name="Piombo E."/>
        </authorList>
    </citation>
    <scope>NUCLEOTIDE SEQUENCE</scope>
</reference>
<sequence>MPLKTRTIAAMVGVALAAQAMFVLWIRRTKTQSQVQDEFGTLPGEENEENKENVSRQPMIYIRRYFISYDVYYREKRPDEHGGAL</sequence>
<keyword evidence="3" id="KW-1185">Reference proteome</keyword>
<dbReference type="OrthoDB" id="10456745at2759"/>
<accession>A0A9N9Y1B0</accession>
<keyword evidence="1" id="KW-0812">Transmembrane</keyword>
<feature type="transmembrane region" description="Helical" evidence="1">
    <location>
        <begin position="6"/>
        <end position="26"/>
    </location>
</feature>
<evidence type="ECO:0000313" key="2">
    <source>
        <dbReference type="EMBL" id="CAG9987945.1"/>
    </source>
</evidence>
<organism evidence="2 3">
    <name type="scientific">Clonostachys byssicola</name>
    <dbReference type="NCBI Taxonomy" id="160290"/>
    <lineage>
        <taxon>Eukaryota</taxon>
        <taxon>Fungi</taxon>
        <taxon>Dikarya</taxon>
        <taxon>Ascomycota</taxon>
        <taxon>Pezizomycotina</taxon>
        <taxon>Sordariomycetes</taxon>
        <taxon>Hypocreomycetidae</taxon>
        <taxon>Hypocreales</taxon>
        <taxon>Bionectriaceae</taxon>
        <taxon>Clonostachys</taxon>
    </lineage>
</organism>
<keyword evidence="1" id="KW-0472">Membrane</keyword>
<comment type="caution">
    <text evidence="2">The sequence shown here is derived from an EMBL/GenBank/DDBJ whole genome shotgun (WGS) entry which is preliminary data.</text>
</comment>
<protein>
    <submittedName>
        <fullName evidence="2">Uncharacterized protein</fullName>
    </submittedName>
</protein>
<dbReference type="EMBL" id="CABFNO020001443">
    <property type="protein sequence ID" value="CAG9987945.1"/>
    <property type="molecule type" value="Genomic_DNA"/>
</dbReference>
<evidence type="ECO:0000313" key="3">
    <source>
        <dbReference type="Proteomes" id="UP000754883"/>
    </source>
</evidence>
<evidence type="ECO:0000256" key="1">
    <source>
        <dbReference type="SAM" id="Phobius"/>
    </source>
</evidence>
<dbReference type="Proteomes" id="UP000754883">
    <property type="component" value="Unassembled WGS sequence"/>
</dbReference>
<keyword evidence="1" id="KW-1133">Transmembrane helix</keyword>
<proteinExistence type="predicted"/>